<dbReference type="Pfam" id="PF01381">
    <property type="entry name" value="HTH_3"/>
    <property type="match status" value="1"/>
</dbReference>
<dbReference type="PROSITE" id="PS50943">
    <property type="entry name" value="HTH_CROC1"/>
    <property type="match status" value="1"/>
</dbReference>
<dbReference type="InterPro" id="IPR010359">
    <property type="entry name" value="IrrE_HExxH"/>
</dbReference>
<evidence type="ECO:0000256" key="1">
    <source>
        <dbReference type="ARBA" id="ARBA00007227"/>
    </source>
</evidence>
<sequence>MTNTQDFNVPSDLLGQHLQTARKAARLTQQEAADHLGVARTTIVAMEKGERKVQPEELIALAEKYKVSMHDLLRQRPPSGGLDVQFKAYFKKRGMADPSVGDRLEQAAALLQRNAENYLELEEKLESPLPKNYPQEYDISGLPVEIAADEVADAERRRIGLGEGPLGNLREVLETEVGLRIFALELDSRVSGLFGYTDELGGCIALNSKHPPERQRMSLAHEYAHFLTARMRPDVQVYRHGSRVPEAEKFAEAFARRLLMPAKSVTRHLRNHIRQHGKPKVADLVYLSAYFRVSFEAYVRRLEELTLLPPGSYDRLQFENFKPREAQKLAGVTEEIPEGQFSRRYILLALECLERGLITEGQAARYLEADRLGVRDLQEQYTRQSGLAENGELGWMSWQMDVDVNVRSR</sequence>
<dbReference type="Pfam" id="PF06114">
    <property type="entry name" value="Peptidase_M78"/>
    <property type="match status" value="1"/>
</dbReference>
<dbReference type="AlphaFoldDB" id="A0AAU6PZC8"/>
<dbReference type="EMBL" id="CP149782">
    <property type="protein sequence ID" value="WYF43752.1"/>
    <property type="molecule type" value="Genomic_DNA"/>
</dbReference>
<reference evidence="3" key="1">
    <citation type="submission" date="2024-03" db="EMBL/GenBank/DDBJ databases">
        <title>Deinococcus weizhi sp. nov., isolated from human skin.</title>
        <authorList>
            <person name="Wei Z."/>
            <person name="Tian F."/>
            <person name="Yang C."/>
            <person name="Xin L.T."/>
            <person name="Wen Z.J."/>
            <person name="Lan K.C."/>
            <person name="Yu L."/>
            <person name="Zhe W."/>
            <person name="Dan F.D."/>
            <person name="Jun W."/>
            <person name="Rui Z."/>
            <person name="Yong X.J."/>
            <person name="Ting Y."/>
            <person name="Wei X."/>
            <person name="Xu Z.G."/>
            <person name="Xin Z."/>
            <person name="Dong F.G."/>
            <person name="Ni X.M."/>
            <person name="Zheng M.G."/>
            <person name="Chun Y."/>
            <person name="Qian W.X."/>
        </authorList>
    </citation>
    <scope>NUCLEOTIDE SEQUENCE</scope>
    <source>
        <strain evidence="3">VB142</strain>
    </source>
</reference>
<gene>
    <name evidence="3" type="ORF">WDJ50_10030</name>
</gene>
<dbReference type="GO" id="GO:0003677">
    <property type="term" value="F:DNA binding"/>
    <property type="evidence" value="ECO:0007669"/>
    <property type="project" value="InterPro"/>
</dbReference>
<protein>
    <submittedName>
        <fullName evidence="3">XRE family transcriptional regulator</fullName>
    </submittedName>
</protein>
<evidence type="ECO:0000259" key="2">
    <source>
        <dbReference type="PROSITE" id="PS50943"/>
    </source>
</evidence>
<dbReference type="PANTHER" id="PTHR43236">
    <property type="entry name" value="ANTITOXIN HIGA1"/>
    <property type="match status" value="1"/>
</dbReference>
<feature type="domain" description="HTH cro/C1-type" evidence="2">
    <location>
        <begin position="18"/>
        <end position="72"/>
    </location>
</feature>
<proteinExistence type="inferred from homology"/>
<dbReference type="CDD" id="cd00093">
    <property type="entry name" value="HTH_XRE"/>
    <property type="match status" value="1"/>
</dbReference>
<dbReference type="RefSeq" id="WP_339094697.1">
    <property type="nucleotide sequence ID" value="NZ_CP149782.1"/>
</dbReference>
<evidence type="ECO:0000313" key="3">
    <source>
        <dbReference type="EMBL" id="WYF43752.1"/>
    </source>
</evidence>
<accession>A0AAU6PZC8</accession>
<name>A0AAU6PZC8_9DEIO</name>
<dbReference type="InterPro" id="IPR010982">
    <property type="entry name" value="Lambda_DNA-bd_dom_sf"/>
</dbReference>
<organism evidence="3">
    <name type="scientific">Deinococcus sp. VB142</name>
    <dbReference type="NCBI Taxonomy" id="3112952"/>
    <lineage>
        <taxon>Bacteria</taxon>
        <taxon>Thermotogati</taxon>
        <taxon>Deinococcota</taxon>
        <taxon>Deinococci</taxon>
        <taxon>Deinococcales</taxon>
        <taxon>Deinococcaceae</taxon>
        <taxon>Deinococcus</taxon>
    </lineage>
</organism>
<dbReference type="Gene3D" id="1.10.10.2910">
    <property type="match status" value="1"/>
</dbReference>
<dbReference type="InterPro" id="IPR052345">
    <property type="entry name" value="Rad_response_metalloprotease"/>
</dbReference>
<dbReference type="SMART" id="SM00530">
    <property type="entry name" value="HTH_XRE"/>
    <property type="match status" value="1"/>
</dbReference>
<dbReference type="InterPro" id="IPR001387">
    <property type="entry name" value="Cro/C1-type_HTH"/>
</dbReference>
<dbReference type="SUPFAM" id="SSF47413">
    <property type="entry name" value="lambda repressor-like DNA-binding domains"/>
    <property type="match status" value="1"/>
</dbReference>
<dbReference type="PANTHER" id="PTHR43236:SF1">
    <property type="entry name" value="BLL7220 PROTEIN"/>
    <property type="match status" value="1"/>
</dbReference>
<comment type="similarity">
    <text evidence="1">Belongs to the short-chain fatty acyl-CoA assimilation regulator (ScfR) family.</text>
</comment>
<dbReference type="Gene3D" id="1.10.260.40">
    <property type="entry name" value="lambda repressor-like DNA-binding domains"/>
    <property type="match status" value="1"/>
</dbReference>